<accession>A0A8H7PI30</accession>
<dbReference type="Pfam" id="PF22776">
    <property type="entry name" value="K_trans_C"/>
    <property type="match status" value="1"/>
</dbReference>
<feature type="transmembrane region" description="Helical" evidence="9">
    <location>
        <begin position="443"/>
        <end position="466"/>
    </location>
</feature>
<evidence type="ECO:0000313" key="12">
    <source>
        <dbReference type="EMBL" id="KAG2174363.1"/>
    </source>
</evidence>
<keyword evidence="13" id="KW-1185">Reference proteome</keyword>
<feature type="domain" description="K+ potassium transporter C-terminal" evidence="11">
    <location>
        <begin position="568"/>
        <end position="737"/>
    </location>
</feature>
<feature type="non-terminal residue" evidence="12">
    <location>
        <position position="1"/>
    </location>
</feature>
<evidence type="ECO:0000259" key="10">
    <source>
        <dbReference type="Pfam" id="PF02705"/>
    </source>
</evidence>
<organism evidence="12 13">
    <name type="scientific">Mortierella isabellina</name>
    <name type="common">Filamentous fungus</name>
    <name type="synonym">Umbelopsis isabellina</name>
    <dbReference type="NCBI Taxonomy" id="91625"/>
    <lineage>
        <taxon>Eukaryota</taxon>
        <taxon>Fungi</taxon>
        <taxon>Fungi incertae sedis</taxon>
        <taxon>Mucoromycota</taxon>
        <taxon>Mucoromycotina</taxon>
        <taxon>Umbelopsidomycetes</taxon>
        <taxon>Umbelopsidales</taxon>
        <taxon>Umbelopsidaceae</taxon>
        <taxon>Umbelopsis</taxon>
    </lineage>
</organism>
<keyword evidence="6 9" id="KW-1133">Transmembrane helix</keyword>
<dbReference type="GO" id="GO:0015079">
    <property type="term" value="F:potassium ion transmembrane transporter activity"/>
    <property type="evidence" value="ECO:0007669"/>
    <property type="project" value="InterPro"/>
</dbReference>
<feature type="transmembrane region" description="Helical" evidence="9">
    <location>
        <begin position="170"/>
        <end position="192"/>
    </location>
</feature>
<evidence type="ECO:0000256" key="5">
    <source>
        <dbReference type="ARBA" id="ARBA00022958"/>
    </source>
</evidence>
<dbReference type="AlphaFoldDB" id="A0A8H7PI30"/>
<evidence type="ECO:0000256" key="7">
    <source>
        <dbReference type="ARBA" id="ARBA00023065"/>
    </source>
</evidence>
<evidence type="ECO:0008006" key="14">
    <source>
        <dbReference type="Google" id="ProtNLM"/>
    </source>
</evidence>
<keyword evidence="8 9" id="KW-0472">Membrane</keyword>
<feature type="transmembrane region" description="Helical" evidence="9">
    <location>
        <begin position="500"/>
        <end position="517"/>
    </location>
</feature>
<keyword evidence="3" id="KW-0633">Potassium transport</keyword>
<feature type="transmembrane region" description="Helical" evidence="9">
    <location>
        <begin position="50"/>
        <end position="74"/>
    </location>
</feature>
<dbReference type="EMBL" id="JAEPQZ010000013">
    <property type="protein sequence ID" value="KAG2174363.1"/>
    <property type="molecule type" value="Genomic_DNA"/>
</dbReference>
<reference evidence="12" key="1">
    <citation type="submission" date="2020-12" db="EMBL/GenBank/DDBJ databases">
        <title>Metabolic potential, ecology and presence of endohyphal bacteria is reflected in genomic diversity of Mucoromycotina.</title>
        <authorList>
            <person name="Muszewska A."/>
            <person name="Okrasinska A."/>
            <person name="Steczkiewicz K."/>
            <person name="Drgas O."/>
            <person name="Orlowska M."/>
            <person name="Perlinska-Lenart U."/>
            <person name="Aleksandrzak-Piekarczyk T."/>
            <person name="Szatraj K."/>
            <person name="Zielenkiewicz U."/>
            <person name="Pilsyk S."/>
            <person name="Malc E."/>
            <person name="Mieczkowski P."/>
            <person name="Kruszewska J.S."/>
            <person name="Biernat P."/>
            <person name="Pawlowska J."/>
        </authorList>
    </citation>
    <scope>NUCLEOTIDE SEQUENCE</scope>
    <source>
        <strain evidence="12">WA0000067209</strain>
    </source>
</reference>
<feature type="transmembrane region" description="Helical" evidence="9">
    <location>
        <begin position="473"/>
        <end position="494"/>
    </location>
</feature>
<dbReference type="GO" id="GO:0016020">
    <property type="term" value="C:membrane"/>
    <property type="evidence" value="ECO:0007669"/>
    <property type="project" value="UniProtKB-SubCell"/>
</dbReference>
<keyword evidence="5" id="KW-0630">Potassium</keyword>
<feature type="transmembrane region" description="Helical" evidence="9">
    <location>
        <begin position="363"/>
        <end position="389"/>
    </location>
</feature>
<dbReference type="InterPro" id="IPR053951">
    <property type="entry name" value="K_trans_N"/>
</dbReference>
<feature type="transmembrane region" description="Helical" evidence="9">
    <location>
        <begin position="289"/>
        <end position="308"/>
    </location>
</feature>
<dbReference type="Proteomes" id="UP000654370">
    <property type="component" value="Unassembled WGS sequence"/>
</dbReference>
<dbReference type="InterPro" id="IPR003855">
    <property type="entry name" value="K+_transporter"/>
</dbReference>
<feature type="domain" description="K+ potassium transporter integral membrane" evidence="10">
    <location>
        <begin position="53"/>
        <end position="536"/>
    </location>
</feature>
<comment type="subcellular location">
    <subcellularLocation>
        <location evidence="1">Membrane</location>
        <topology evidence="1">Multi-pass membrane protein</topology>
    </subcellularLocation>
</comment>
<evidence type="ECO:0000313" key="13">
    <source>
        <dbReference type="Proteomes" id="UP000654370"/>
    </source>
</evidence>
<feature type="transmembrane region" description="Helical" evidence="9">
    <location>
        <begin position="320"/>
        <end position="343"/>
    </location>
</feature>
<evidence type="ECO:0000259" key="11">
    <source>
        <dbReference type="Pfam" id="PF22776"/>
    </source>
</evidence>
<name>A0A8H7PI30_MORIS</name>
<keyword evidence="2" id="KW-0813">Transport</keyword>
<dbReference type="InterPro" id="IPR053952">
    <property type="entry name" value="K_trans_C"/>
</dbReference>
<dbReference type="OrthoDB" id="504708at2759"/>
<feature type="transmembrane region" description="Helical" evidence="9">
    <location>
        <begin position="86"/>
        <end position="107"/>
    </location>
</feature>
<comment type="caution">
    <text evidence="12">The sequence shown here is derived from an EMBL/GenBank/DDBJ whole genome shotgun (WGS) entry which is preliminary data.</text>
</comment>
<gene>
    <name evidence="12" type="ORF">INT43_004386</name>
</gene>
<dbReference type="Pfam" id="PF02705">
    <property type="entry name" value="K_trans"/>
    <property type="match status" value="1"/>
</dbReference>
<evidence type="ECO:0000256" key="9">
    <source>
        <dbReference type="SAM" id="Phobius"/>
    </source>
</evidence>
<evidence type="ECO:0000256" key="4">
    <source>
        <dbReference type="ARBA" id="ARBA00022692"/>
    </source>
</evidence>
<feature type="transmembrane region" description="Helical" evidence="9">
    <location>
        <begin position="212"/>
        <end position="231"/>
    </location>
</feature>
<evidence type="ECO:0000256" key="6">
    <source>
        <dbReference type="ARBA" id="ARBA00022989"/>
    </source>
</evidence>
<evidence type="ECO:0000256" key="8">
    <source>
        <dbReference type="ARBA" id="ARBA00023136"/>
    </source>
</evidence>
<evidence type="ECO:0000256" key="1">
    <source>
        <dbReference type="ARBA" id="ARBA00004141"/>
    </source>
</evidence>
<keyword evidence="4 9" id="KW-0812">Transmembrane</keyword>
<feature type="transmembrane region" description="Helical" evidence="9">
    <location>
        <begin position="410"/>
        <end position="431"/>
    </location>
</feature>
<sequence length="737" mass="81592">EAKLELDPGNYENGNLNLEAVFSNIQTRGSKEWLLNNDVPEGPTYSKWSILFLAYQSIGVIYGDIGTSPLYVYSSTFSSNPAREDLLGALSMIIWTLTLVVTTKYVFFVLRASDNGEGGTFALYSLLARYTNITWRNPHSTVNFGLQRYSTNDLGYANRGFRASIEQSKVLRHFIAILSIIGVSMVMADGVLTPAQSVLGAIQGLNLKIPNFPQVAVTGISEAILILLFLIQPFGTTKIAVCFAPIVTIWLFFNFSIGLYNIITFDHTVLSAFSPYWIYSWFARNGSEGWVNMGGILLAFTGVEALFADLGHFSRPSVQLSWCFVTYPSLLLAYIGQAAFISMDPTGTAYSNPFFSTVPPSAFWFAFIISILAAIVASQAMISGCFSILSQAMSLSNFPQLKVIHTSDNFHGQIYIPAANWLLMIGTVVITAAFPNTTSLGNAYGACVTFVTLITTTLVTIVSIVVWKWNILLSILFFLIFGFIDGAYLSATLLKVPQGAWVTIAIAAAISLVMIIWHTGKHKQWEYEAPLAQDISDQIVADVVRQNGSEKVVLSLKKTQERLENLNGLAIVFDSAGFGLPPVFSHFTGAFAAAPDITIFLHIRNLPQPTVPLNERMVVFRLDIPKMYRVVIRRGYKDVLEADSKIGPSKLVVSRLCELLEQEGSMIERDAVLIAQTNRVTYLMSTIEYAAASNSHIGRRLLVQTFNFIRKITRGVRRYEFGVPNDKLIEVGMRYDI</sequence>
<dbReference type="NCBIfam" id="TIGR00794">
    <property type="entry name" value="kup"/>
    <property type="match status" value="1"/>
</dbReference>
<feature type="transmembrane region" description="Helical" evidence="9">
    <location>
        <begin position="243"/>
        <end position="263"/>
    </location>
</feature>
<protein>
    <recommendedName>
        <fullName evidence="14">Potassium transporter</fullName>
    </recommendedName>
</protein>
<dbReference type="PANTHER" id="PTHR30540">
    <property type="entry name" value="OSMOTIC STRESS POTASSIUM TRANSPORTER"/>
    <property type="match status" value="1"/>
</dbReference>
<proteinExistence type="predicted"/>
<dbReference type="PANTHER" id="PTHR30540:SF83">
    <property type="entry name" value="K+ POTASSIUM TRANSPORTER"/>
    <property type="match status" value="1"/>
</dbReference>
<keyword evidence="7" id="KW-0406">Ion transport</keyword>
<evidence type="ECO:0000256" key="2">
    <source>
        <dbReference type="ARBA" id="ARBA00022448"/>
    </source>
</evidence>
<evidence type="ECO:0000256" key="3">
    <source>
        <dbReference type="ARBA" id="ARBA00022538"/>
    </source>
</evidence>